<evidence type="ECO:0000256" key="11">
    <source>
        <dbReference type="SAM" id="Phobius"/>
    </source>
</evidence>
<evidence type="ECO:0000256" key="1">
    <source>
        <dbReference type="ARBA" id="ARBA00004141"/>
    </source>
</evidence>
<keyword evidence="7 9" id="KW-0675">Receptor</keyword>
<dbReference type="PRINTS" id="PR00237">
    <property type="entry name" value="GPCRRHODOPSN"/>
</dbReference>
<keyword evidence="14" id="KW-1185">Reference proteome</keyword>
<gene>
    <name evidence="13" type="ORF">BOX15_Mlig010372g1</name>
</gene>
<comment type="caution">
    <text evidence="13">The sequence shown here is derived from an EMBL/GenBank/DDBJ whole genome shotgun (WGS) entry which is preliminary data.</text>
</comment>
<keyword evidence="3 9" id="KW-0812">Transmembrane</keyword>
<keyword evidence="8 9" id="KW-0807">Transducer</keyword>
<dbReference type="GO" id="GO:0042923">
    <property type="term" value="F:neuropeptide binding"/>
    <property type="evidence" value="ECO:0007669"/>
    <property type="project" value="TreeGrafter"/>
</dbReference>
<evidence type="ECO:0000256" key="9">
    <source>
        <dbReference type="RuleBase" id="RU000688"/>
    </source>
</evidence>
<feature type="transmembrane region" description="Helical" evidence="11">
    <location>
        <begin position="272"/>
        <end position="298"/>
    </location>
</feature>
<comment type="subcellular location">
    <subcellularLocation>
        <location evidence="1">Membrane</location>
        <topology evidence="1">Multi-pass membrane protein</topology>
    </subcellularLocation>
</comment>
<dbReference type="OrthoDB" id="9046662at2759"/>
<dbReference type="Proteomes" id="UP000215902">
    <property type="component" value="Unassembled WGS sequence"/>
</dbReference>
<evidence type="ECO:0000256" key="3">
    <source>
        <dbReference type="ARBA" id="ARBA00022692"/>
    </source>
</evidence>
<dbReference type="SUPFAM" id="SSF81321">
    <property type="entry name" value="Family A G protein-coupled receptor-like"/>
    <property type="match status" value="1"/>
</dbReference>
<dbReference type="EMBL" id="NIVC01000628">
    <property type="protein sequence ID" value="PAA79564.1"/>
    <property type="molecule type" value="Genomic_DNA"/>
</dbReference>
<sequence>MVLLGEAVREICRQGLFCKMTSGELMSTREERTLTVQHPIVLMAHCLWCGSSAINEASSCFSHILSNLNSSGPVSQLSHPSSKSTQQPQLQQSNLSHLDDGVKVTAAVGVAVALHCLLIAVGLVSNLLVSGMLIRRRQFANVTNLFVLGLSLSDILICGLLMPSLMYYDLSRRGYISASPPGRLYCQLLLTSLNVPIYASCLIILWIAVDRHRLICQPHRRRMSRPVAVGLLLLTGLVSALVHSPTVAFNAPPDGRRSQFCAEQWPDKRLRLAYSIGAFCLQFCTPLLVTGALYSRIYRRLQVRAANRQRRETRRKRRTNRILVAIVISFAIFWSPWSVFNVVSEIEQFKRRADPVEVAAFLDCVNMTQPWDTVNENLRTLFDSYTDSIVQGSWNLLELYVRLFALGSACVNPYLYGWLNEQVRSGLTACLPCCAGPRGFDAEGSGSRYRGESRSDFRSTRRGFLASSCRSATRQMSLQPMRPASSAAGSVVGGNGHRGSLNTDCSGAVGKRKNRQPVSVVMETAA</sequence>
<dbReference type="GO" id="GO:0004983">
    <property type="term" value="F:neuropeptide Y receptor activity"/>
    <property type="evidence" value="ECO:0007669"/>
    <property type="project" value="InterPro"/>
</dbReference>
<protein>
    <recommendedName>
        <fullName evidence="12">G-protein coupled receptors family 1 profile domain-containing protein</fullName>
    </recommendedName>
</protein>
<proteinExistence type="inferred from homology"/>
<evidence type="ECO:0000256" key="5">
    <source>
        <dbReference type="ARBA" id="ARBA00023040"/>
    </source>
</evidence>
<dbReference type="Pfam" id="PF00001">
    <property type="entry name" value="7tm_1"/>
    <property type="match status" value="1"/>
</dbReference>
<dbReference type="GO" id="GO:0043005">
    <property type="term" value="C:neuron projection"/>
    <property type="evidence" value="ECO:0007669"/>
    <property type="project" value="TreeGrafter"/>
</dbReference>
<dbReference type="STRING" id="282301.A0A267G2C8"/>
<evidence type="ECO:0000259" key="12">
    <source>
        <dbReference type="PROSITE" id="PS50262"/>
    </source>
</evidence>
<keyword evidence="4 11" id="KW-1133">Transmembrane helix</keyword>
<dbReference type="GO" id="GO:0005886">
    <property type="term" value="C:plasma membrane"/>
    <property type="evidence" value="ECO:0007669"/>
    <property type="project" value="TreeGrafter"/>
</dbReference>
<evidence type="ECO:0000256" key="2">
    <source>
        <dbReference type="ARBA" id="ARBA00010663"/>
    </source>
</evidence>
<organism evidence="13 14">
    <name type="scientific">Macrostomum lignano</name>
    <dbReference type="NCBI Taxonomy" id="282301"/>
    <lineage>
        <taxon>Eukaryota</taxon>
        <taxon>Metazoa</taxon>
        <taxon>Spiralia</taxon>
        <taxon>Lophotrochozoa</taxon>
        <taxon>Platyhelminthes</taxon>
        <taxon>Rhabditophora</taxon>
        <taxon>Macrostomorpha</taxon>
        <taxon>Macrostomida</taxon>
        <taxon>Macrostomidae</taxon>
        <taxon>Macrostomum</taxon>
    </lineage>
</organism>
<dbReference type="PROSITE" id="PS50262">
    <property type="entry name" value="G_PROTEIN_RECEP_F1_2"/>
    <property type="match status" value="1"/>
</dbReference>
<evidence type="ECO:0000313" key="13">
    <source>
        <dbReference type="EMBL" id="PAA79564.1"/>
    </source>
</evidence>
<feature type="region of interest" description="Disordered" evidence="10">
    <location>
        <begin position="503"/>
        <end position="526"/>
    </location>
</feature>
<name>A0A267G2C8_9PLAT</name>
<evidence type="ECO:0000313" key="14">
    <source>
        <dbReference type="Proteomes" id="UP000215902"/>
    </source>
</evidence>
<feature type="transmembrane region" description="Helical" evidence="11">
    <location>
        <begin position="145"/>
        <end position="168"/>
    </location>
</feature>
<dbReference type="PANTHER" id="PTHR24235">
    <property type="entry name" value="NEUROPEPTIDE Y RECEPTOR"/>
    <property type="match status" value="1"/>
</dbReference>
<dbReference type="InterPro" id="IPR000611">
    <property type="entry name" value="NPY_rcpt"/>
</dbReference>
<evidence type="ECO:0000256" key="8">
    <source>
        <dbReference type="ARBA" id="ARBA00023224"/>
    </source>
</evidence>
<dbReference type="AlphaFoldDB" id="A0A267G2C8"/>
<dbReference type="InterPro" id="IPR000276">
    <property type="entry name" value="GPCR_Rhodpsn"/>
</dbReference>
<evidence type="ECO:0000256" key="10">
    <source>
        <dbReference type="SAM" id="MobiDB-lite"/>
    </source>
</evidence>
<feature type="transmembrane region" description="Helical" evidence="11">
    <location>
        <begin position="319"/>
        <end position="337"/>
    </location>
</feature>
<comment type="similarity">
    <text evidence="2 9">Belongs to the G-protein coupled receptor 1 family.</text>
</comment>
<dbReference type="Gene3D" id="1.20.1070.10">
    <property type="entry name" value="Rhodopsin 7-helix transmembrane proteins"/>
    <property type="match status" value="1"/>
</dbReference>
<feature type="transmembrane region" description="Helical" evidence="11">
    <location>
        <begin position="229"/>
        <end position="252"/>
    </location>
</feature>
<dbReference type="InterPro" id="IPR017452">
    <property type="entry name" value="GPCR_Rhodpsn_7TM"/>
</dbReference>
<feature type="transmembrane region" description="Helical" evidence="11">
    <location>
        <begin position="188"/>
        <end position="209"/>
    </location>
</feature>
<feature type="transmembrane region" description="Helical" evidence="11">
    <location>
        <begin position="106"/>
        <end position="133"/>
    </location>
</feature>
<accession>A0A267G2C8</accession>
<evidence type="ECO:0000256" key="7">
    <source>
        <dbReference type="ARBA" id="ARBA00023170"/>
    </source>
</evidence>
<keyword evidence="5 9" id="KW-0297">G-protein coupled receptor</keyword>
<feature type="domain" description="G-protein coupled receptors family 1 profile" evidence="12">
    <location>
        <begin position="125"/>
        <end position="416"/>
    </location>
</feature>
<keyword evidence="6 11" id="KW-0472">Membrane</keyword>
<dbReference type="PANTHER" id="PTHR24235:SF29">
    <property type="entry name" value="GH23382P"/>
    <property type="match status" value="1"/>
</dbReference>
<dbReference type="PROSITE" id="PS00237">
    <property type="entry name" value="G_PROTEIN_RECEP_F1_1"/>
    <property type="match status" value="1"/>
</dbReference>
<reference evidence="13 14" key="1">
    <citation type="submission" date="2017-06" db="EMBL/GenBank/DDBJ databases">
        <title>A platform for efficient transgenesis in Macrostomum lignano, a flatworm model organism for stem cell research.</title>
        <authorList>
            <person name="Berezikov E."/>
        </authorList>
    </citation>
    <scope>NUCLEOTIDE SEQUENCE [LARGE SCALE GENOMIC DNA]</scope>
    <source>
        <strain evidence="13">DV1</strain>
        <tissue evidence="13">Whole organism</tissue>
    </source>
</reference>
<dbReference type="PRINTS" id="PR01012">
    <property type="entry name" value="NRPEPTIDEYR"/>
</dbReference>
<evidence type="ECO:0000256" key="6">
    <source>
        <dbReference type="ARBA" id="ARBA00023136"/>
    </source>
</evidence>
<evidence type="ECO:0000256" key="4">
    <source>
        <dbReference type="ARBA" id="ARBA00022989"/>
    </source>
</evidence>